<dbReference type="AlphaFoldDB" id="A0A2P6C9R9"/>
<name>A0A2P6C9R9_9FLAO</name>
<dbReference type="OrthoDB" id="1342918at2"/>
<dbReference type="RefSeq" id="WP_105050570.1">
    <property type="nucleotide sequence ID" value="NZ_CP150661.1"/>
</dbReference>
<reference evidence="1 2" key="1">
    <citation type="submission" date="2016-12" db="EMBL/GenBank/DDBJ databases">
        <title>Trade-off between light-utilization and light-protection in marine flavobacteria.</title>
        <authorList>
            <person name="Kumagai Y."/>
            <person name="Yoshizawa S."/>
            <person name="Kogure K."/>
            <person name="Iwasaki W."/>
        </authorList>
    </citation>
    <scope>NUCLEOTIDE SEQUENCE [LARGE SCALE GENOMIC DNA]</scope>
    <source>
        <strain evidence="1 2">KCTC 12100</strain>
    </source>
</reference>
<keyword evidence="2" id="KW-1185">Reference proteome</keyword>
<evidence type="ECO:0000313" key="2">
    <source>
        <dbReference type="Proteomes" id="UP000247345"/>
    </source>
</evidence>
<comment type="caution">
    <text evidence="1">The sequence shown here is derived from an EMBL/GenBank/DDBJ whole genome shotgun (WGS) entry which is preliminary data.</text>
</comment>
<dbReference type="Proteomes" id="UP000247345">
    <property type="component" value="Unassembled WGS sequence"/>
</dbReference>
<organism evidence="1 2">
    <name type="scientific">Polaribacter butkevichii</name>
    <dbReference type="NCBI Taxonomy" id="218490"/>
    <lineage>
        <taxon>Bacteria</taxon>
        <taxon>Pseudomonadati</taxon>
        <taxon>Bacteroidota</taxon>
        <taxon>Flavobacteriia</taxon>
        <taxon>Flavobacteriales</taxon>
        <taxon>Flavobacteriaceae</taxon>
    </lineage>
</organism>
<gene>
    <name evidence="1" type="ORF">BTO14_16850</name>
</gene>
<dbReference type="EMBL" id="MSCK01000002">
    <property type="protein sequence ID" value="PQJ69660.1"/>
    <property type="molecule type" value="Genomic_DNA"/>
</dbReference>
<proteinExistence type="predicted"/>
<sequence>MRKIKYFLLAFVCLILTNCETEKHEFPLDKRYWDTNDYDKVILELRYGYENDEKKPTFDNPEQRIVVEKLTDEQNFKVVLNDKELGLKHRNKVATEFFNHWKDMHQIYQATDRKDKYLYDLEMLAVWQYGLSLQLEYFKLGNDEIIESADDPNSSKVKNTINSNIQTLISNYIIYLDEINNEKAFSEKGKSKLASGINKYFSKLVELHPKANYSGMKNKAELMLKKSESNEIKSSLNKLIELIELKKKEE</sequence>
<protein>
    <submittedName>
        <fullName evidence="1">Uncharacterized protein</fullName>
    </submittedName>
</protein>
<accession>A0A2P6C9R9</accession>
<evidence type="ECO:0000313" key="1">
    <source>
        <dbReference type="EMBL" id="PQJ69660.1"/>
    </source>
</evidence>